<feature type="domain" description="Carbohydrate kinase FGGY C-terminal" evidence="8">
    <location>
        <begin position="297"/>
        <end position="486"/>
    </location>
</feature>
<comment type="caution">
    <text evidence="9">The sequence shown here is derived from an EMBL/GenBank/DDBJ whole genome shotgun (WGS) entry which is preliminary data.</text>
</comment>
<keyword evidence="4 6" id="KW-0418">Kinase</keyword>
<evidence type="ECO:0000256" key="1">
    <source>
        <dbReference type="ARBA" id="ARBA00009156"/>
    </source>
</evidence>
<dbReference type="PANTHER" id="PTHR10196">
    <property type="entry name" value="SUGAR KINASE"/>
    <property type="match status" value="1"/>
</dbReference>
<keyword evidence="2 6" id="KW-0859">Xylose metabolism</keyword>
<evidence type="ECO:0000256" key="2">
    <source>
        <dbReference type="ARBA" id="ARBA00022629"/>
    </source>
</evidence>
<dbReference type="EMBL" id="LXFE01000396">
    <property type="protein sequence ID" value="OLL25480.1"/>
    <property type="molecule type" value="Genomic_DNA"/>
</dbReference>
<organism evidence="9 10">
    <name type="scientific">Neolecta irregularis (strain DAH-3)</name>
    <dbReference type="NCBI Taxonomy" id="1198029"/>
    <lineage>
        <taxon>Eukaryota</taxon>
        <taxon>Fungi</taxon>
        <taxon>Dikarya</taxon>
        <taxon>Ascomycota</taxon>
        <taxon>Taphrinomycotina</taxon>
        <taxon>Neolectales</taxon>
        <taxon>Neolectaceae</taxon>
        <taxon>Neolecta</taxon>
    </lineage>
</organism>
<comment type="similarity">
    <text evidence="1 6">Belongs to the FGGY kinase family.</text>
</comment>
<proteinExistence type="inferred from homology"/>
<feature type="domain" description="Carbohydrate kinase FGGY N-terminal" evidence="7">
    <location>
        <begin position="7"/>
        <end position="287"/>
    </location>
</feature>
<evidence type="ECO:0000256" key="4">
    <source>
        <dbReference type="ARBA" id="ARBA00022777"/>
    </source>
</evidence>
<name>A0A1U7LS31_NEOID</name>
<comment type="catalytic activity">
    <reaction evidence="5 6">
        <text>D-xylulose + ATP = D-xylulose 5-phosphate + ADP + H(+)</text>
        <dbReference type="Rhea" id="RHEA:10964"/>
        <dbReference type="ChEBI" id="CHEBI:15378"/>
        <dbReference type="ChEBI" id="CHEBI:17140"/>
        <dbReference type="ChEBI" id="CHEBI:30616"/>
        <dbReference type="ChEBI" id="CHEBI:57737"/>
        <dbReference type="ChEBI" id="CHEBI:456216"/>
        <dbReference type="EC" id="2.7.1.17"/>
    </reaction>
</comment>
<dbReference type="FunFam" id="3.30.420.40:FF:000118">
    <property type="entry name" value="Xylulose kinase 2"/>
    <property type="match status" value="1"/>
</dbReference>
<dbReference type="OMA" id="NSCALGG"/>
<gene>
    <name evidence="9" type="ORF">NEOLI_002767</name>
</gene>
<dbReference type="EC" id="2.7.1.17" evidence="6"/>
<evidence type="ECO:0000313" key="10">
    <source>
        <dbReference type="Proteomes" id="UP000186594"/>
    </source>
</evidence>
<dbReference type="GO" id="GO:0005524">
    <property type="term" value="F:ATP binding"/>
    <property type="evidence" value="ECO:0007669"/>
    <property type="project" value="UniProtKB-UniRule"/>
</dbReference>
<dbReference type="AlphaFoldDB" id="A0A1U7LS31"/>
<dbReference type="GO" id="GO:0005829">
    <property type="term" value="C:cytosol"/>
    <property type="evidence" value="ECO:0007669"/>
    <property type="project" value="TreeGrafter"/>
</dbReference>
<keyword evidence="6" id="KW-0067">ATP-binding</keyword>
<keyword evidence="3 6" id="KW-0808">Transferase</keyword>
<evidence type="ECO:0000259" key="8">
    <source>
        <dbReference type="Pfam" id="PF02782"/>
    </source>
</evidence>
<evidence type="ECO:0000256" key="5">
    <source>
        <dbReference type="ARBA" id="ARBA00048885"/>
    </source>
</evidence>
<dbReference type="PANTHER" id="PTHR10196:SF57">
    <property type="entry name" value="XYLULOSE KINASE"/>
    <property type="match status" value="1"/>
</dbReference>
<sequence length="548" mass="60989">MSSKSLFIGFDLSTQQLKAIAIDEHLAFHSEYFVLFDRDLPQYKTCNGVLKEGPSVVAPVAMWVEALDLLLNQMKIENFPFQLVKGISGAGQQHGSVYWSGKAEEILKSYDIEKPLHEQISEALSHPMSPNWQDSSTSVECHEFEESAGGPKQLAEITGSKAHHRFTGPQILSFRKKHPEKYEITSRISLVSSFLASVLVGRIVEMDISDVCGANLWDVQKNEYCQQLMELTAGSAAKTPELNRKLGSVVSGDHNFGSVSTYFQEKFRFNKDCVVISFTGDNPSTILSLPLHAMDVVLSLGTSTTLLLLTPSYIPHPSYHLFKHPTTNGLYMSMLCYKNGGLAREQIRDTLEPPTWETFNEHIIQTEPFGGQNRKKLGYYYPLDEIIPPTSSSLTRFSTRDNDLVVTNWENTLDPRIICESQALSCSLRARPLLNNKPPRRLYVVGGGSRNSTIIDVFADVIGGDVFIPHSGNACAQGAANKAAWAVLGNGKSFETFVQQLEGTCARVRGFDRVKWNIYQEILDLYEKGEQIVVEAGSTSGRSFECHD</sequence>
<keyword evidence="6" id="KW-0547">Nucleotide-binding</keyword>
<dbReference type="InterPro" id="IPR042024">
    <property type="entry name" value="D-XK_euk"/>
</dbReference>
<dbReference type="InterPro" id="IPR018485">
    <property type="entry name" value="FGGY_C"/>
</dbReference>
<dbReference type="STRING" id="1198029.A0A1U7LS31"/>
<evidence type="ECO:0000256" key="3">
    <source>
        <dbReference type="ARBA" id="ARBA00022679"/>
    </source>
</evidence>
<dbReference type="Pfam" id="PF02782">
    <property type="entry name" value="FGGY_C"/>
    <property type="match status" value="1"/>
</dbReference>
<dbReference type="CDD" id="cd07776">
    <property type="entry name" value="ASKHA_NBD_FGGY_SpXK-like"/>
    <property type="match status" value="1"/>
</dbReference>
<keyword evidence="10" id="KW-1185">Reference proteome</keyword>
<dbReference type="GO" id="GO:0004856">
    <property type="term" value="F:D-xylulokinase activity"/>
    <property type="evidence" value="ECO:0007669"/>
    <property type="project" value="UniProtKB-UniRule"/>
</dbReference>
<dbReference type="InterPro" id="IPR043129">
    <property type="entry name" value="ATPase_NBD"/>
</dbReference>
<evidence type="ECO:0000313" key="9">
    <source>
        <dbReference type="EMBL" id="OLL25480.1"/>
    </source>
</evidence>
<evidence type="ECO:0000259" key="7">
    <source>
        <dbReference type="Pfam" id="PF00370"/>
    </source>
</evidence>
<dbReference type="SUPFAM" id="SSF53067">
    <property type="entry name" value="Actin-like ATPase domain"/>
    <property type="match status" value="2"/>
</dbReference>
<dbReference type="Proteomes" id="UP000186594">
    <property type="component" value="Unassembled WGS sequence"/>
</dbReference>
<comment type="function">
    <text evidence="6">Highly specific D-xylulose kinase which participates in the catabolism of xylose. Xylose is a major component of hemicelluloses such as xylan. Most fungi utilize D-xylose via three enzymatic reactions, xylose reductase (XR), xylitol dehydrogenase (XDH), and xylulokinase, to form xylulose 5-phosphate, which enters pentose phosphate pathway.</text>
</comment>
<evidence type="ECO:0000256" key="6">
    <source>
        <dbReference type="RuleBase" id="RU367058"/>
    </source>
</evidence>
<reference evidence="9 10" key="1">
    <citation type="submission" date="2016-04" db="EMBL/GenBank/DDBJ databases">
        <title>Evolutionary innovation and constraint leading to complex multicellularity in the Ascomycota.</title>
        <authorList>
            <person name="Cisse O."/>
            <person name="Nguyen A."/>
            <person name="Hewitt D.A."/>
            <person name="Jedd G."/>
            <person name="Stajich J.E."/>
        </authorList>
    </citation>
    <scope>NUCLEOTIDE SEQUENCE [LARGE SCALE GENOMIC DNA]</scope>
    <source>
        <strain evidence="9 10">DAH-3</strain>
    </source>
</reference>
<keyword evidence="6" id="KW-0119">Carbohydrate metabolism</keyword>
<dbReference type="GO" id="GO:0005998">
    <property type="term" value="P:xylulose catabolic process"/>
    <property type="evidence" value="ECO:0007669"/>
    <property type="project" value="EnsemblFungi"/>
</dbReference>
<dbReference type="Pfam" id="PF00370">
    <property type="entry name" value="FGGY_N"/>
    <property type="match status" value="1"/>
</dbReference>
<dbReference type="Gene3D" id="3.30.420.40">
    <property type="match status" value="2"/>
</dbReference>
<accession>A0A1U7LS31</accession>
<protein>
    <recommendedName>
        <fullName evidence="6">Xylulose kinase</fullName>
        <ecNumber evidence="6">2.7.1.17</ecNumber>
    </recommendedName>
</protein>
<dbReference type="OrthoDB" id="1728974at2759"/>
<dbReference type="GO" id="GO:0042732">
    <property type="term" value="P:D-xylose metabolic process"/>
    <property type="evidence" value="ECO:0007669"/>
    <property type="project" value="UniProtKB-UniRule"/>
</dbReference>
<dbReference type="InterPro" id="IPR018484">
    <property type="entry name" value="FGGY_N"/>
</dbReference>